<organism evidence="3 4">
    <name type="scientific">Aplosporella prunicola CBS 121167</name>
    <dbReference type="NCBI Taxonomy" id="1176127"/>
    <lineage>
        <taxon>Eukaryota</taxon>
        <taxon>Fungi</taxon>
        <taxon>Dikarya</taxon>
        <taxon>Ascomycota</taxon>
        <taxon>Pezizomycotina</taxon>
        <taxon>Dothideomycetes</taxon>
        <taxon>Dothideomycetes incertae sedis</taxon>
        <taxon>Botryosphaeriales</taxon>
        <taxon>Aplosporellaceae</taxon>
        <taxon>Aplosporella</taxon>
    </lineage>
</organism>
<keyword evidence="1" id="KW-0472">Membrane</keyword>
<proteinExistence type="predicted"/>
<keyword evidence="2" id="KW-0732">Signal</keyword>
<evidence type="ECO:0000256" key="2">
    <source>
        <dbReference type="SAM" id="SignalP"/>
    </source>
</evidence>
<dbReference type="OrthoDB" id="5420214at2759"/>
<name>A0A6A6AVW7_9PEZI</name>
<evidence type="ECO:0000313" key="4">
    <source>
        <dbReference type="Proteomes" id="UP000799438"/>
    </source>
</evidence>
<dbReference type="GeneID" id="54299071"/>
<dbReference type="Proteomes" id="UP000799438">
    <property type="component" value="Unassembled WGS sequence"/>
</dbReference>
<accession>A0A6A6AVW7</accession>
<dbReference type="EMBL" id="ML995686">
    <property type="protein sequence ID" value="KAF2135115.1"/>
    <property type="molecule type" value="Genomic_DNA"/>
</dbReference>
<evidence type="ECO:0000313" key="3">
    <source>
        <dbReference type="EMBL" id="KAF2135115.1"/>
    </source>
</evidence>
<feature type="chain" id="PRO_5025466515" evidence="2">
    <location>
        <begin position="25"/>
        <end position="124"/>
    </location>
</feature>
<keyword evidence="4" id="KW-1185">Reference proteome</keyword>
<keyword evidence="1" id="KW-0812">Transmembrane</keyword>
<dbReference type="AlphaFoldDB" id="A0A6A6AVW7"/>
<keyword evidence="1" id="KW-1133">Transmembrane helix</keyword>
<gene>
    <name evidence="3" type="ORF">K452DRAFT_293462</name>
</gene>
<sequence length="124" mass="14244">MIFLWTTVAIILAALLQPLRFCSMRPDYREQLVKFLGPPLNLQFRYIYAPPVSSMYNTPLLLMVHLLSPFVAMGIAFAAWISAAFWIYAAIIGDPGSRDGHNDGRESVLMVRSYWERWLLHAVR</sequence>
<protein>
    <submittedName>
        <fullName evidence="3">Uncharacterized protein</fullName>
    </submittedName>
</protein>
<dbReference type="RefSeq" id="XP_033390834.1">
    <property type="nucleotide sequence ID" value="XM_033541575.1"/>
</dbReference>
<evidence type="ECO:0000256" key="1">
    <source>
        <dbReference type="SAM" id="Phobius"/>
    </source>
</evidence>
<feature type="transmembrane region" description="Helical" evidence="1">
    <location>
        <begin position="60"/>
        <end position="88"/>
    </location>
</feature>
<reference evidence="3" key="1">
    <citation type="journal article" date="2020" name="Stud. Mycol.">
        <title>101 Dothideomycetes genomes: a test case for predicting lifestyles and emergence of pathogens.</title>
        <authorList>
            <person name="Haridas S."/>
            <person name="Albert R."/>
            <person name="Binder M."/>
            <person name="Bloem J."/>
            <person name="Labutti K."/>
            <person name="Salamov A."/>
            <person name="Andreopoulos B."/>
            <person name="Baker S."/>
            <person name="Barry K."/>
            <person name="Bills G."/>
            <person name="Bluhm B."/>
            <person name="Cannon C."/>
            <person name="Castanera R."/>
            <person name="Culley D."/>
            <person name="Daum C."/>
            <person name="Ezra D."/>
            <person name="Gonzalez J."/>
            <person name="Henrissat B."/>
            <person name="Kuo A."/>
            <person name="Liang C."/>
            <person name="Lipzen A."/>
            <person name="Lutzoni F."/>
            <person name="Magnuson J."/>
            <person name="Mondo S."/>
            <person name="Nolan M."/>
            <person name="Ohm R."/>
            <person name="Pangilinan J."/>
            <person name="Park H.-J."/>
            <person name="Ramirez L."/>
            <person name="Alfaro M."/>
            <person name="Sun H."/>
            <person name="Tritt A."/>
            <person name="Yoshinaga Y."/>
            <person name="Zwiers L.-H."/>
            <person name="Turgeon B."/>
            <person name="Goodwin S."/>
            <person name="Spatafora J."/>
            <person name="Crous P."/>
            <person name="Grigoriev I."/>
        </authorList>
    </citation>
    <scope>NUCLEOTIDE SEQUENCE</scope>
    <source>
        <strain evidence="3">CBS 121167</strain>
    </source>
</reference>
<feature type="signal peptide" evidence="2">
    <location>
        <begin position="1"/>
        <end position="24"/>
    </location>
</feature>